<dbReference type="InterPro" id="IPR014729">
    <property type="entry name" value="Rossmann-like_a/b/a_fold"/>
</dbReference>
<dbReference type="SMART" id="SM00836">
    <property type="entry name" value="DALR_1"/>
    <property type="match status" value="1"/>
</dbReference>
<dbReference type="Pfam" id="PF05746">
    <property type="entry name" value="DALR_1"/>
    <property type="match status" value="1"/>
</dbReference>
<evidence type="ECO:0000313" key="13">
    <source>
        <dbReference type="Proteomes" id="UP000095284"/>
    </source>
</evidence>
<sequence length="684" mass="78869">MPLIYMDQAKFKEFDQIRKSYLHSIHEFNRIQRLLNDIKDSNLTDELLSEVPQVSSQVIVNRKLEYRIGIMKRAMEEVKELAKKSKVDEKKAPAVKYVKVNDFKDAVLEKLTSVFSEVVGNLWPGNNFNITLREASNPKFGDYQFDSAPMIANTLKIKPDEVTSKIIEHLPQVNLIKSVEKAKVFINIFLNKETVGKKVASIFTNGISLPDLEKKRVVIDFSSPNVAKQMHVGHLRSTIIGESFSRLLEYVGFDVLRLNHIGDWGTQFGMLIAHLQDKFPNFSKETPPLEDLQAFYKESKKRFDEDEVFKKRAYECVVKLQARVPEFESAWKLICDVSRKDYTKIYERLDVTLQERGESFYQDKMVSLVEDLEKDGKLKLEDGRKLFYPKEANIPLTIVKSDGGFTYDTSDLATIRQRLFEEKGQWLLYVVDRGQAEHFESVYAAARDLGWYDPKEIRVEHVQFGVVLGEDKKKFKTRSGDTVKLSDLLDEGVKRADAKLKELKRDAVMSPQELEAARDALAYGCIRYADLSNGRTNDYVFSFDRMLKDKGNTAVYLLYAYARIRSIAREAKITRASITEYVSSLPGQVLPLEHEREFKLAKQLLKFSDTLLLVLESLQLHKLCDYVYNLATVFHDFYKDCYVINKSKTGEVTIHYHRLVLCEVTADTMAACFKILGIRPIERM</sequence>
<dbReference type="NCBIfam" id="TIGR00456">
    <property type="entry name" value="argS"/>
    <property type="match status" value="1"/>
</dbReference>
<feature type="domain" description="Arginyl tRNA synthetase N-terminal" evidence="12">
    <location>
        <begin position="101"/>
        <end position="190"/>
    </location>
</feature>
<dbReference type="InterPro" id="IPR005148">
    <property type="entry name" value="Arg-tRNA-synth_N"/>
</dbReference>
<dbReference type="HAMAP" id="MF_00123">
    <property type="entry name" value="Arg_tRNA_synth"/>
    <property type="match status" value="1"/>
</dbReference>
<dbReference type="SUPFAM" id="SSF47323">
    <property type="entry name" value="Anticodon-binding domain of a subclass of class I aminoacyl-tRNA synthetases"/>
    <property type="match status" value="1"/>
</dbReference>
<dbReference type="CDD" id="cd00671">
    <property type="entry name" value="ArgRS_core"/>
    <property type="match status" value="1"/>
</dbReference>
<dbReference type="GO" id="GO:0005737">
    <property type="term" value="C:cytoplasm"/>
    <property type="evidence" value="ECO:0007669"/>
    <property type="project" value="InterPro"/>
</dbReference>
<evidence type="ECO:0000256" key="10">
    <source>
        <dbReference type="RuleBase" id="RU363038"/>
    </source>
</evidence>
<dbReference type="Pfam" id="PF03485">
    <property type="entry name" value="Arg_tRNA_synt_N"/>
    <property type="match status" value="1"/>
</dbReference>
<dbReference type="AlphaFoldDB" id="A0A1I7SW95"/>
<protein>
    <recommendedName>
        <fullName evidence="2">arginine--tRNA ligase</fullName>
        <ecNumber evidence="2">6.1.1.19</ecNumber>
    </recommendedName>
    <alternativeName>
        <fullName evidence="8">Arginyl-tRNA synthetase</fullName>
    </alternativeName>
</protein>
<evidence type="ECO:0000256" key="2">
    <source>
        <dbReference type="ARBA" id="ARBA00012837"/>
    </source>
</evidence>
<keyword evidence="6 10" id="KW-0648">Protein biosynthesis</keyword>
<dbReference type="WBParaSite" id="BXY_1732600.1">
    <property type="protein sequence ID" value="BXY_1732600.1"/>
    <property type="gene ID" value="BXY_1732600"/>
</dbReference>
<keyword evidence="7 10" id="KW-0030">Aminoacyl-tRNA synthetase</keyword>
<comment type="catalytic activity">
    <reaction evidence="9">
        <text>tRNA(Arg) + L-arginine + ATP = L-arginyl-tRNA(Arg) + AMP + diphosphate</text>
        <dbReference type="Rhea" id="RHEA:20301"/>
        <dbReference type="Rhea" id="RHEA-COMP:9658"/>
        <dbReference type="Rhea" id="RHEA-COMP:9673"/>
        <dbReference type="ChEBI" id="CHEBI:30616"/>
        <dbReference type="ChEBI" id="CHEBI:32682"/>
        <dbReference type="ChEBI" id="CHEBI:33019"/>
        <dbReference type="ChEBI" id="CHEBI:78442"/>
        <dbReference type="ChEBI" id="CHEBI:78513"/>
        <dbReference type="ChEBI" id="CHEBI:456215"/>
        <dbReference type="EC" id="6.1.1.19"/>
    </reaction>
</comment>
<keyword evidence="4 10" id="KW-0547">Nucleotide-binding</keyword>
<evidence type="ECO:0000256" key="4">
    <source>
        <dbReference type="ARBA" id="ARBA00022741"/>
    </source>
</evidence>
<reference evidence="14" key="1">
    <citation type="submission" date="2016-11" db="UniProtKB">
        <authorList>
            <consortium name="WormBaseParasite"/>
        </authorList>
    </citation>
    <scope>IDENTIFICATION</scope>
</reference>
<dbReference type="InterPro" id="IPR001412">
    <property type="entry name" value="aa-tRNA-synth_I_CS"/>
</dbReference>
<dbReference type="EC" id="6.1.1.19" evidence="2"/>
<dbReference type="InterPro" id="IPR008909">
    <property type="entry name" value="DALR_anticod-bd"/>
</dbReference>
<comment type="similarity">
    <text evidence="1 10">Belongs to the class-I aminoacyl-tRNA synthetase family.</text>
</comment>
<dbReference type="GO" id="GO:0005524">
    <property type="term" value="F:ATP binding"/>
    <property type="evidence" value="ECO:0007669"/>
    <property type="project" value="UniProtKB-KW"/>
</dbReference>
<evidence type="ECO:0000256" key="8">
    <source>
        <dbReference type="ARBA" id="ARBA00033033"/>
    </source>
</evidence>
<evidence type="ECO:0000256" key="6">
    <source>
        <dbReference type="ARBA" id="ARBA00022917"/>
    </source>
</evidence>
<feature type="domain" description="DALR anticodon binding" evidence="11">
    <location>
        <begin position="557"/>
        <end position="684"/>
    </location>
</feature>
<dbReference type="SUPFAM" id="SSF52374">
    <property type="entry name" value="Nucleotidylyl transferase"/>
    <property type="match status" value="1"/>
</dbReference>
<dbReference type="PANTHER" id="PTHR11956:SF5">
    <property type="entry name" value="ARGININE--TRNA LIGASE, CYTOPLASMIC"/>
    <property type="match status" value="1"/>
</dbReference>
<dbReference type="InterPro" id="IPR001278">
    <property type="entry name" value="Arg-tRNA-ligase"/>
</dbReference>
<dbReference type="PROSITE" id="PS00178">
    <property type="entry name" value="AA_TRNA_LIGASE_I"/>
    <property type="match status" value="1"/>
</dbReference>
<dbReference type="GO" id="GO:0006420">
    <property type="term" value="P:arginyl-tRNA aminoacylation"/>
    <property type="evidence" value="ECO:0007669"/>
    <property type="project" value="InterPro"/>
</dbReference>
<evidence type="ECO:0000256" key="9">
    <source>
        <dbReference type="ARBA" id="ARBA00049339"/>
    </source>
</evidence>
<evidence type="ECO:0000256" key="5">
    <source>
        <dbReference type="ARBA" id="ARBA00022840"/>
    </source>
</evidence>
<evidence type="ECO:0000256" key="1">
    <source>
        <dbReference type="ARBA" id="ARBA00005594"/>
    </source>
</evidence>
<dbReference type="InterPro" id="IPR009080">
    <property type="entry name" value="tRNAsynth_Ia_anticodon-bd"/>
</dbReference>
<dbReference type="InterPro" id="IPR035684">
    <property type="entry name" value="ArgRS_core"/>
</dbReference>
<dbReference type="Gene3D" id="3.30.1360.70">
    <property type="entry name" value="Arginyl tRNA synthetase N-terminal domain"/>
    <property type="match status" value="1"/>
</dbReference>
<evidence type="ECO:0000256" key="3">
    <source>
        <dbReference type="ARBA" id="ARBA00022598"/>
    </source>
</evidence>
<dbReference type="InterPro" id="IPR036695">
    <property type="entry name" value="Arg-tRNA-synth_N_sf"/>
</dbReference>
<evidence type="ECO:0000256" key="7">
    <source>
        <dbReference type="ARBA" id="ARBA00023146"/>
    </source>
</evidence>
<dbReference type="Gene3D" id="3.40.50.620">
    <property type="entry name" value="HUPs"/>
    <property type="match status" value="1"/>
</dbReference>
<keyword evidence="3 10" id="KW-0436">Ligase</keyword>
<dbReference type="SUPFAM" id="SSF55190">
    <property type="entry name" value="Arginyl-tRNA synthetase (ArgRS), N-terminal 'additional' domain"/>
    <property type="match status" value="1"/>
</dbReference>
<evidence type="ECO:0000313" key="14">
    <source>
        <dbReference type="WBParaSite" id="BXY_1732600.1"/>
    </source>
</evidence>
<accession>A0A1I7SW95</accession>
<dbReference type="FunFam" id="3.40.50.620:FF:000084">
    <property type="entry name" value="arginine--tRNA ligase, cytoplasmic"/>
    <property type="match status" value="1"/>
</dbReference>
<name>A0A1I7SW95_BURXY</name>
<dbReference type="FunFam" id="1.10.730.10:FF:000064">
    <property type="entry name" value="Probable arginine--tRNA ligase, cytoplasmic"/>
    <property type="match status" value="1"/>
</dbReference>
<dbReference type="SMART" id="SM01016">
    <property type="entry name" value="Arg_tRNA_synt_N"/>
    <property type="match status" value="1"/>
</dbReference>
<organism evidence="13 14">
    <name type="scientific">Bursaphelenchus xylophilus</name>
    <name type="common">Pinewood nematode worm</name>
    <name type="synonym">Aphelenchoides xylophilus</name>
    <dbReference type="NCBI Taxonomy" id="6326"/>
    <lineage>
        <taxon>Eukaryota</taxon>
        <taxon>Metazoa</taxon>
        <taxon>Ecdysozoa</taxon>
        <taxon>Nematoda</taxon>
        <taxon>Chromadorea</taxon>
        <taxon>Rhabditida</taxon>
        <taxon>Tylenchina</taxon>
        <taxon>Tylenchomorpha</taxon>
        <taxon>Aphelenchoidea</taxon>
        <taxon>Aphelenchoididae</taxon>
        <taxon>Bursaphelenchus</taxon>
    </lineage>
</organism>
<dbReference type="PANTHER" id="PTHR11956">
    <property type="entry name" value="ARGINYL-TRNA SYNTHETASE"/>
    <property type="match status" value="1"/>
</dbReference>
<dbReference type="PRINTS" id="PR01038">
    <property type="entry name" value="TRNASYNTHARG"/>
</dbReference>
<dbReference type="Pfam" id="PF00750">
    <property type="entry name" value="tRNA-synt_1d"/>
    <property type="match status" value="1"/>
</dbReference>
<dbReference type="Gene3D" id="1.10.730.10">
    <property type="entry name" value="Isoleucyl-tRNA Synthetase, Domain 1"/>
    <property type="match status" value="1"/>
</dbReference>
<evidence type="ECO:0000259" key="11">
    <source>
        <dbReference type="SMART" id="SM00836"/>
    </source>
</evidence>
<proteinExistence type="inferred from homology"/>
<dbReference type="GO" id="GO:0004814">
    <property type="term" value="F:arginine-tRNA ligase activity"/>
    <property type="evidence" value="ECO:0007669"/>
    <property type="project" value="UniProtKB-EC"/>
</dbReference>
<keyword evidence="5 10" id="KW-0067">ATP-binding</keyword>
<evidence type="ECO:0000259" key="12">
    <source>
        <dbReference type="SMART" id="SM01016"/>
    </source>
</evidence>
<dbReference type="Proteomes" id="UP000095284">
    <property type="component" value="Unplaced"/>
</dbReference>
<dbReference type="eggNOG" id="KOG4426">
    <property type="taxonomic scope" value="Eukaryota"/>
</dbReference>